<dbReference type="EMBL" id="JADNYJ010000116">
    <property type="protein sequence ID" value="KAF8883334.1"/>
    <property type="molecule type" value="Genomic_DNA"/>
</dbReference>
<keyword evidence="3" id="KW-1185">Reference proteome</keyword>
<feature type="signal peptide" evidence="1">
    <location>
        <begin position="1"/>
        <end position="20"/>
    </location>
</feature>
<gene>
    <name evidence="2" type="ORF">CPB84DRAFT_1850979</name>
</gene>
<dbReference type="AlphaFoldDB" id="A0A9P5TJQ6"/>
<accession>A0A9P5TJQ6</accession>
<comment type="caution">
    <text evidence="2">The sequence shown here is derived from an EMBL/GenBank/DDBJ whole genome shotgun (WGS) entry which is preliminary data.</text>
</comment>
<evidence type="ECO:0000256" key="1">
    <source>
        <dbReference type="SAM" id="SignalP"/>
    </source>
</evidence>
<evidence type="ECO:0000313" key="3">
    <source>
        <dbReference type="Proteomes" id="UP000724874"/>
    </source>
</evidence>
<protein>
    <submittedName>
        <fullName evidence="2">Uncharacterized protein</fullName>
    </submittedName>
</protein>
<reference evidence="2" key="1">
    <citation type="submission" date="2020-11" db="EMBL/GenBank/DDBJ databases">
        <authorList>
            <consortium name="DOE Joint Genome Institute"/>
            <person name="Ahrendt S."/>
            <person name="Riley R."/>
            <person name="Andreopoulos W."/>
            <person name="LaButti K."/>
            <person name="Pangilinan J."/>
            <person name="Ruiz-duenas F.J."/>
            <person name="Barrasa J.M."/>
            <person name="Sanchez-Garcia M."/>
            <person name="Camarero S."/>
            <person name="Miyauchi S."/>
            <person name="Serrano A."/>
            <person name="Linde D."/>
            <person name="Babiker R."/>
            <person name="Drula E."/>
            <person name="Ayuso-Fernandez I."/>
            <person name="Pacheco R."/>
            <person name="Padilla G."/>
            <person name="Ferreira P."/>
            <person name="Barriuso J."/>
            <person name="Kellner H."/>
            <person name="Castanera R."/>
            <person name="Alfaro M."/>
            <person name="Ramirez L."/>
            <person name="Pisabarro A.G."/>
            <person name="Kuo A."/>
            <person name="Tritt A."/>
            <person name="Lipzen A."/>
            <person name="He G."/>
            <person name="Yan M."/>
            <person name="Ng V."/>
            <person name="Cullen D."/>
            <person name="Martin F."/>
            <person name="Rosso M.-N."/>
            <person name="Henrissat B."/>
            <person name="Hibbett D."/>
            <person name="Martinez A.T."/>
            <person name="Grigoriev I.V."/>
        </authorList>
    </citation>
    <scope>NUCLEOTIDE SEQUENCE</scope>
    <source>
        <strain evidence="2">AH 44721</strain>
    </source>
</reference>
<keyword evidence="1" id="KW-0732">Signal</keyword>
<proteinExistence type="predicted"/>
<feature type="chain" id="PRO_5040147580" evidence="1">
    <location>
        <begin position="21"/>
        <end position="70"/>
    </location>
</feature>
<name>A0A9P5TJQ6_GYMJU</name>
<organism evidence="2 3">
    <name type="scientific">Gymnopilus junonius</name>
    <name type="common">Spectacular rustgill mushroom</name>
    <name type="synonym">Gymnopilus spectabilis subsp. junonius</name>
    <dbReference type="NCBI Taxonomy" id="109634"/>
    <lineage>
        <taxon>Eukaryota</taxon>
        <taxon>Fungi</taxon>
        <taxon>Dikarya</taxon>
        <taxon>Basidiomycota</taxon>
        <taxon>Agaricomycotina</taxon>
        <taxon>Agaricomycetes</taxon>
        <taxon>Agaricomycetidae</taxon>
        <taxon>Agaricales</taxon>
        <taxon>Agaricineae</taxon>
        <taxon>Hymenogastraceae</taxon>
        <taxon>Gymnopilus</taxon>
    </lineage>
</organism>
<sequence length="70" mass="7133">MKFSILSFVTTLAFVSQALATPAPQGSTTVYHCNGPSGETCPTGYRCCGPLLVGVGGTCYLGTTGICPDL</sequence>
<dbReference type="OrthoDB" id="3026402at2759"/>
<dbReference type="Proteomes" id="UP000724874">
    <property type="component" value="Unassembled WGS sequence"/>
</dbReference>
<evidence type="ECO:0000313" key="2">
    <source>
        <dbReference type="EMBL" id="KAF8883334.1"/>
    </source>
</evidence>